<dbReference type="Pfam" id="PF00282">
    <property type="entry name" value="Pyridoxal_deC"/>
    <property type="match status" value="1"/>
</dbReference>
<sequence length="415" mass="47088">MQYWKKLTRNEINQRVDEALNQNVDYHERTILGIPASHLDETVFNRDAAFQNNAPFLKTMVDNPNHIGCHTMGESEPFFAGTQKLEKELIGIVAEDILLCPAGQYDGYVASGGTEANIQSIWIYRNLFKRNHGAAYNEICILCSEDSHYSMHKAANLLNLDLVEVPVTDDTREVTRQEATASISKAISNGKKYFIVVANMMTTMFGSVDDVTIFSETLEAAGVDFKIHIDGAFGGFVYPFSTDNDRMTFKNPHISSVTLDAHKMVQAPFGTGIFVARKGLIDYVFTNEAQYVHGLDATLIGSRSGANAIAVWMILQTYGPHDWFEKIHILNYRTNWLCRQLNDIGIDFYRHPSSNIVTIRAKHIKPELAHKYGLVPDQHNNNARWYKIVMMEHVHVDHLMPFVEELKKEKENESL</sequence>
<comment type="cofactor">
    <cofactor evidence="1 6 7">
        <name>pyridoxal 5'-phosphate</name>
        <dbReference type="ChEBI" id="CHEBI:597326"/>
    </cofactor>
</comment>
<keyword evidence="3" id="KW-0210">Decarboxylase</keyword>
<evidence type="ECO:0000256" key="4">
    <source>
        <dbReference type="ARBA" id="ARBA00022898"/>
    </source>
</evidence>
<dbReference type="Proteomes" id="UP000265926">
    <property type="component" value="Unassembled WGS sequence"/>
</dbReference>
<dbReference type="InterPro" id="IPR015424">
    <property type="entry name" value="PyrdxlP-dep_Trfase"/>
</dbReference>
<keyword evidence="8" id="KW-0808">Transferase</keyword>
<evidence type="ECO:0000256" key="1">
    <source>
        <dbReference type="ARBA" id="ARBA00001933"/>
    </source>
</evidence>
<keyword evidence="9" id="KW-1185">Reference proteome</keyword>
<dbReference type="GO" id="GO:0030170">
    <property type="term" value="F:pyridoxal phosphate binding"/>
    <property type="evidence" value="ECO:0007669"/>
    <property type="project" value="InterPro"/>
</dbReference>
<dbReference type="InterPro" id="IPR015422">
    <property type="entry name" value="PyrdxlP-dep_Trfase_small"/>
</dbReference>
<evidence type="ECO:0000256" key="5">
    <source>
        <dbReference type="ARBA" id="ARBA00023239"/>
    </source>
</evidence>
<dbReference type="EMBL" id="QWGR01000001">
    <property type="protein sequence ID" value="RIJ50675.1"/>
    <property type="molecule type" value="Genomic_DNA"/>
</dbReference>
<dbReference type="RefSeq" id="WP_119436144.1">
    <property type="nucleotide sequence ID" value="NZ_QWGR01000001.1"/>
</dbReference>
<keyword evidence="8" id="KW-0032">Aminotransferase</keyword>
<dbReference type="PANTHER" id="PTHR46101">
    <property type="match status" value="1"/>
</dbReference>
<comment type="caution">
    <text evidence="8">The sequence shown here is derived from an EMBL/GenBank/DDBJ whole genome shotgun (WGS) entry which is preliminary data.</text>
</comment>
<dbReference type="Gene3D" id="3.90.1150.10">
    <property type="entry name" value="Aspartate Aminotransferase, domain 1"/>
    <property type="match status" value="1"/>
</dbReference>
<dbReference type="InterPro" id="IPR015421">
    <property type="entry name" value="PyrdxlP-dep_Trfase_major"/>
</dbReference>
<comment type="similarity">
    <text evidence="2 7">Belongs to the group II decarboxylase family.</text>
</comment>
<keyword evidence="5 7" id="KW-0456">Lyase</keyword>
<dbReference type="GO" id="GO:0019752">
    <property type="term" value="P:carboxylic acid metabolic process"/>
    <property type="evidence" value="ECO:0007669"/>
    <property type="project" value="InterPro"/>
</dbReference>
<proteinExistence type="inferred from homology"/>
<evidence type="ECO:0000313" key="9">
    <source>
        <dbReference type="Proteomes" id="UP000265926"/>
    </source>
</evidence>
<keyword evidence="4 6" id="KW-0663">Pyridoxal phosphate</keyword>
<feature type="modified residue" description="N6-(pyridoxal phosphate)lysine" evidence="6">
    <location>
        <position position="263"/>
    </location>
</feature>
<accession>A0A399T734</accession>
<reference evidence="8 9" key="1">
    <citation type="submission" date="2018-08" db="EMBL/GenBank/DDBJ databases">
        <title>Pallidiluteibacterium maritimus gen. nov., sp. nov., isolated from coastal sediment.</title>
        <authorList>
            <person name="Zhou L.Y."/>
        </authorList>
    </citation>
    <scope>NUCLEOTIDE SEQUENCE [LARGE SCALE GENOMIC DNA]</scope>
    <source>
        <strain evidence="8 9">XSD2</strain>
    </source>
</reference>
<evidence type="ECO:0000313" key="8">
    <source>
        <dbReference type="EMBL" id="RIJ50675.1"/>
    </source>
</evidence>
<evidence type="ECO:0000256" key="7">
    <source>
        <dbReference type="RuleBase" id="RU000382"/>
    </source>
</evidence>
<dbReference type="Gene3D" id="3.40.640.10">
    <property type="entry name" value="Type I PLP-dependent aspartate aminotransferase-like (Major domain)"/>
    <property type="match status" value="1"/>
</dbReference>
<protein>
    <submittedName>
        <fullName evidence="8">Aspartate aminotransferase family protein</fullName>
    </submittedName>
</protein>
<evidence type="ECO:0000256" key="3">
    <source>
        <dbReference type="ARBA" id="ARBA00022793"/>
    </source>
</evidence>
<dbReference type="InterPro" id="IPR051151">
    <property type="entry name" value="Group_II_Decarboxylase"/>
</dbReference>
<name>A0A399T734_9BACT</name>
<organism evidence="8 9">
    <name type="scientific">Maribellus luteus</name>
    <dbReference type="NCBI Taxonomy" id="2305463"/>
    <lineage>
        <taxon>Bacteria</taxon>
        <taxon>Pseudomonadati</taxon>
        <taxon>Bacteroidota</taxon>
        <taxon>Bacteroidia</taxon>
        <taxon>Marinilabiliales</taxon>
        <taxon>Prolixibacteraceae</taxon>
        <taxon>Maribellus</taxon>
    </lineage>
</organism>
<dbReference type="OrthoDB" id="9803665at2"/>
<dbReference type="InterPro" id="IPR002129">
    <property type="entry name" value="PyrdxlP-dep_de-COase"/>
</dbReference>
<dbReference type="GO" id="GO:0008483">
    <property type="term" value="F:transaminase activity"/>
    <property type="evidence" value="ECO:0007669"/>
    <property type="project" value="UniProtKB-KW"/>
</dbReference>
<evidence type="ECO:0000256" key="2">
    <source>
        <dbReference type="ARBA" id="ARBA00009533"/>
    </source>
</evidence>
<dbReference type="GO" id="GO:0016831">
    <property type="term" value="F:carboxy-lyase activity"/>
    <property type="evidence" value="ECO:0007669"/>
    <property type="project" value="UniProtKB-KW"/>
</dbReference>
<gene>
    <name evidence="8" type="ORF">D1614_01740</name>
</gene>
<dbReference type="SUPFAM" id="SSF53383">
    <property type="entry name" value="PLP-dependent transferases"/>
    <property type="match status" value="1"/>
</dbReference>
<evidence type="ECO:0000256" key="6">
    <source>
        <dbReference type="PIRSR" id="PIRSR602129-50"/>
    </source>
</evidence>
<dbReference type="AlphaFoldDB" id="A0A399T734"/>
<dbReference type="PANTHER" id="PTHR46101:SF2">
    <property type="entry name" value="SERINE DECARBOXYLASE"/>
    <property type="match status" value="1"/>
</dbReference>